<accession>A0A7Y5AQ48</accession>
<evidence type="ECO:0008006" key="3">
    <source>
        <dbReference type="Google" id="ProtNLM"/>
    </source>
</evidence>
<evidence type="ECO:0000313" key="2">
    <source>
        <dbReference type="Proteomes" id="UP000523161"/>
    </source>
</evidence>
<keyword evidence="2" id="KW-1185">Reference proteome</keyword>
<dbReference type="RefSeq" id="WP_173500719.1">
    <property type="nucleotide sequence ID" value="NZ_JABSOD010000006.1"/>
</dbReference>
<comment type="caution">
    <text evidence="1">The sequence shown here is derived from an EMBL/GenBank/DDBJ whole genome shotgun (WGS) entry which is preliminary data.</text>
</comment>
<dbReference type="EMBL" id="JABSOD010000006">
    <property type="protein sequence ID" value="NRQ42476.1"/>
    <property type="molecule type" value="Genomic_DNA"/>
</dbReference>
<evidence type="ECO:0000313" key="1">
    <source>
        <dbReference type="EMBL" id="NRQ42476.1"/>
    </source>
</evidence>
<sequence>MKILSSIALLMLMENSTLSEIKAPVEVLSIKASHFDVIKLAGERVDEESLGISGYNITLMEDDNNWIVYYQPADYPAGQRGSIGKKTYVVELRKTDLKIVNAYYGR</sequence>
<reference evidence="1 2" key="1">
    <citation type="submission" date="2020-06" db="EMBL/GenBank/DDBJ databases">
        <title>Rheinheimera sp. nov., a marine bacterium isolated from coastal.</title>
        <authorList>
            <person name="Yu Q."/>
            <person name="Qi Y."/>
            <person name="Pu J."/>
        </authorList>
    </citation>
    <scope>NUCLEOTIDE SEQUENCE [LARGE SCALE GENOMIC DNA]</scope>
    <source>
        <strain evidence="1 2">YQF-2</strain>
    </source>
</reference>
<gene>
    <name evidence="1" type="ORF">HRH59_07805</name>
</gene>
<name>A0A7Y5AQ48_9GAMM</name>
<protein>
    <recommendedName>
        <fullName evidence="3">NTF2 fold domain-containing protein</fullName>
    </recommendedName>
</protein>
<organism evidence="1 2">
    <name type="scientific">Rheinheimera lutimaris</name>
    <dbReference type="NCBI Taxonomy" id="2740584"/>
    <lineage>
        <taxon>Bacteria</taxon>
        <taxon>Pseudomonadati</taxon>
        <taxon>Pseudomonadota</taxon>
        <taxon>Gammaproteobacteria</taxon>
        <taxon>Chromatiales</taxon>
        <taxon>Chromatiaceae</taxon>
        <taxon>Rheinheimera</taxon>
    </lineage>
</organism>
<dbReference type="AlphaFoldDB" id="A0A7Y5AQ48"/>
<proteinExistence type="predicted"/>
<dbReference type="Proteomes" id="UP000523161">
    <property type="component" value="Unassembled WGS sequence"/>
</dbReference>